<keyword evidence="3" id="KW-1185">Reference proteome</keyword>
<feature type="non-terminal residue" evidence="2">
    <location>
        <position position="1"/>
    </location>
</feature>
<evidence type="ECO:0000313" key="3">
    <source>
        <dbReference type="Proteomes" id="UP000593574"/>
    </source>
</evidence>
<reference evidence="2 3" key="1">
    <citation type="journal article" date="2019" name="Genome Biol. Evol.">
        <title>Insights into the evolution of the New World diploid cottons (Gossypium, subgenus Houzingenia) based on genome sequencing.</title>
        <authorList>
            <person name="Grover C.E."/>
            <person name="Arick M.A. 2nd"/>
            <person name="Thrash A."/>
            <person name="Conover J.L."/>
            <person name="Sanders W.S."/>
            <person name="Peterson D.G."/>
            <person name="Frelichowski J.E."/>
            <person name="Scheffler J.A."/>
            <person name="Scheffler B.E."/>
            <person name="Wendel J.F."/>
        </authorList>
    </citation>
    <scope>NUCLEOTIDE SEQUENCE [LARGE SCALE GENOMIC DNA]</scope>
    <source>
        <strain evidence="2">4</strain>
        <tissue evidence="2">Leaf</tissue>
    </source>
</reference>
<accession>A0A7J8Z1X4</accession>
<feature type="non-terminal residue" evidence="2">
    <location>
        <position position="119"/>
    </location>
</feature>
<evidence type="ECO:0000313" key="2">
    <source>
        <dbReference type="EMBL" id="MBA0705364.1"/>
    </source>
</evidence>
<comment type="caution">
    <text evidence="2">The sequence shown here is derived from an EMBL/GenBank/DDBJ whole genome shotgun (WGS) entry which is preliminary data.</text>
</comment>
<evidence type="ECO:0000256" key="1">
    <source>
        <dbReference type="SAM" id="MobiDB-lite"/>
    </source>
</evidence>
<dbReference type="AlphaFoldDB" id="A0A7J8Z1X4"/>
<feature type="compositionally biased region" description="Basic residues" evidence="1">
    <location>
        <begin position="76"/>
        <end position="85"/>
    </location>
</feature>
<feature type="region of interest" description="Disordered" evidence="1">
    <location>
        <begin position="73"/>
        <end position="119"/>
    </location>
</feature>
<dbReference type="Proteomes" id="UP000593574">
    <property type="component" value="Unassembled WGS sequence"/>
</dbReference>
<dbReference type="EMBL" id="JABEZV010000002">
    <property type="protein sequence ID" value="MBA0705364.1"/>
    <property type="molecule type" value="Genomic_DNA"/>
</dbReference>
<organism evidence="2 3">
    <name type="scientific">Gossypium laxum</name>
    <dbReference type="NCBI Taxonomy" id="34288"/>
    <lineage>
        <taxon>Eukaryota</taxon>
        <taxon>Viridiplantae</taxon>
        <taxon>Streptophyta</taxon>
        <taxon>Embryophyta</taxon>
        <taxon>Tracheophyta</taxon>
        <taxon>Spermatophyta</taxon>
        <taxon>Magnoliopsida</taxon>
        <taxon>eudicotyledons</taxon>
        <taxon>Gunneridae</taxon>
        <taxon>Pentapetalae</taxon>
        <taxon>rosids</taxon>
        <taxon>malvids</taxon>
        <taxon>Malvales</taxon>
        <taxon>Malvaceae</taxon>
        <taxon>Malvoideae</taxon>
        <taxon>Gossypium</taxon>
    </lineage>
</organism>
<gene>
    <name evidence="2" type="ORF">Golax_017564</name>
</gene>
<name>A0A7J8Z1X4_9ROSI</name>
<proteinExistence type="predicted"/>
<sequence>PTELEDIRLALDQQTEEEEDWSSFHQKYIEIWQRRYDYLPTRKPFLTPELATSPDYMDWFRHNGKPYLLSALERSRQRRHTRQRRGPINPRSGEHVARRSTSAPASHREPIIMQPPGQY</sequence>
<protein>
    <submittedName>
        <fullName evidence="2">Uncharacterized protein</fullName>
    </submittedName>
</protein>